<dbReference type="SUPFAM" id="SSF63825">
    <property type="entry name" value="YWTD domain"/>
    <property type="match status" value="1"/>
</dbReference>
<comment type="subcellular location">
    <subcellularLocation>
        <location evidence="1">Membrane</location>
        <topology evidence="1">Single-pass membrane protein</topology>
    </subcellularLocation>
</comment>
<keyword evidence="11" id="KW-0325">Glycoprotein</keyword>
<dbReference type="SMART" id="SM00135">
    <property type="entry name" value="LY"/>
    <property type="match status" value="5"/>
</dbReference>
<feature type="disulfide bond" evidence="12">
    <location>
        <begin position="640"/>
        <end position="655"/>
    </location>
</feature>
<dbReference type="GO" id="GO:0017147">
    <property type="term" value="F:Wnt-protein binding"/>
    <property type="evidence" value="ECO:0007669"/>
    <property type="project" value="TreeGrafter"/>
</dbReference>
<keyword evidence="8" id="KW-0472">Membrane</keyword>
<evidence type="ECO:0000256" key="1">
    <source>
        <dbReference type="ARBA" id="ARBA00004167"/>
    </source>
</evidence>
<evidence type="ECO:0000256" key="8">
    <source>
        <dbReference type="ARBA" id="ARBA00023136"/>
    </source>
</evidence>
<dbReference type="InterPro" id="IPR018097">
    <property type="entry name" value="EGF_Ca-bd_CS"/>
</dbReference>
<sequence length="698" mass="78941">MVINNLLNIFIIKLLFLQVTGNTIIIPQTTIDKVPLLKSSCNIIEEGIAINCSATLLDYINIKKVSLHPFLSDIDIVCEKLNIYKKCSKNIKKSCLESIAPKQVHLFEYLCQFPVKDSILTEKDCFMKVKNEEYMVNCLNNITYNYDNSSTSNSLFHYDSGVNLNTTTNHEEGKDEICRIIKSISNCYTQNQFLKECPKASNVEHDILTFISDKISQKDNCGVEKFNHILKRFEEVEIEKSIGSCNKNGTCICVNGYRGNNITMKCEDIDECVEGKHLCSQKCINTKGSYVCGCYENLFKLDEDGKSCSLIDKDTQPWLFFAHGQSIWNISDDGKNFQLQRSGLQKAAMIDVDIRDKKLFYVDIETKIIEKIDIDGAFPEAVQTFEVDGVEGITVDWIGRNLYTVRKSDMFVQTLDGRFRKKLYKNIFTTPRALACHSLIGKIFGTDWSSNAFIASANMDGSNFKKIITDGIVWPNALTIDIYSNKIYWADAFLDTIQSANLDGSSRKTIISDPASVPHVFGMTIYNDYIYWTDWTYRGILKANKIDGNNVTVLAQTALLPYSIKIYHKSVQPEIKNPCDDMKCSQLCLLKENATLAVCSCSDGFTLNDDGKTCNSNCDNQTEILCGGSDPRCISKRYLCDGIVHCKDSKDEENCDPRLCLPNQFQCHDNKKCISEKELCNGISECLDNSDEMYCSNK</sequence>
<dbReference type="InterPro" id="IPR000033">
    <property type="entry name" value="LDLR_classB_rpt"/>
</dbReference>
<evidence type="ECO:0000256" key="4">
    <source>
        <dbReference type="ARBA" id="ARBA00022692"/>
    </source>
</evidence>
<keyword evidence="7" id="KW-1133">Transmembrane helix</keyword>
<dbReference type="Gene3D" id="2.10.25.10">
    <property type="entry name" value="Laminin"/>
    <property type="match status" value="1"/>
</dbReference>
<evidence type="ECO:0000256" key="7">
    <source>
        <dbReference type="ARBA" id="ARBA00022989"/>
    </source>
</evidence>
<feature type="repeat" description="LDL-receptor class B" evidence="13">
    <location>
        <begin position="485"/>
        <end position="527"/>
    </location>
</feature>
<dbReference type="Pfam" id="PF00057">
    <property type="entry name" value="Ldl_recept_a"/>
    <property type="match status" value="1"/>
</dbReference>
<evidence type="ECO:0000313" key="17">
    <source>
        <dbReference type="Proteomes" id="UP000035681"/>
    </source>
</evidence>
<evidence type="ECO:0000256" key="13">
    <source>
        <dbReference type="PROSITE-ProRule" id="PRU00461"/>
    </source>
</evidence>
<proteinExistence type="predicted"/>
<keyword evidence="9 12" id="KW-1015">Disulfide bond</keyword>
<dbReference type="AlphaFoldDB" id="A0A0K0DUT2"/>
<name>A0A0K0DUT2_STRER</name>
<feature type="chain" id="PRO_5005327084" evidence="14">
    <location>
        <begin position="22"/>
        <end position="698"/>
    </location>
</feature>
<keyword evidence="10" id="KW-0675">Receptor</keyword>
<dbReference type="InterPro" id="IPR036055">
    <property type="entry name" value="LDL_receptor-like_sf"/>
</dbReference>
<dbReference type="CDD" id="cd00112">
    <property type="entry name" value="LDLa"/>
    <property type="match status" value="2"/>
</dbReference>
<evidence type="ECO:0000259" key="16">
    <source>
        <dbReference type="SMART" id="SM00181"/>
    </source>
</evidence>
<evidence type="ECO:0000313" key="18">
    <source>
        <dbReference type="WBParaSite" id="SSTP_0000099900.1"/>
    </source>
</evidence>
<dbReference type="InterPro" id="IPR049883">
    <property type="entry name" value="NOTCH1_EGF-like"/>
</dbReference>
<dbReference type="PROSITE" id="PS01209">
    <property type="entry name" value="LDLRA_1"/>
    <property type="match status" value="2"/>
</dbReference>
<feature type="domain" description="EGF-like" evidence="16">
    <location>
        <begin position="578"/>
        <end position="615"/>
    </location>
</feature>
<evidence type="ECO:0000256" key="11">
    <source>
        <dbReference type="ARBA" id="ARBA00023180"/>
    </source>
</evidence>
<evidence type="ECO:0000256" key="12">
    <source>
        <dbReference type="PROSITE-ProRule" id="PRU00124"/>
    </source>
</evidence>
<dbReference type="STRING" id="6248.A0A0K0DUT2"/>
<keyword evidence="3" id="KW-0254">Endocytosis</keyword>
<evidence type="ECO:0000256" key="2">
    <source>
        <dbReference type="ARBA" id="ARBA00022536"/>
    </source>
</evidence>
<keyword evidence="2" id="KW-0245">EGF-like domain</keyword>
<dbReference type="PANTHER" id="PTHR46513">
    <property type="entry name" value="VITELLOGENIN RECEPTOR-LIKE PROTEIN-RELATED-RELATED"/>
    <property type="match status" value="1"/>
</dbReference>
<dbReference type="GO" id="GO:0060070">
    <property type="term" value="P:canonical Wnt signaling pathway"/>
    <property type="evidence" value="ECO:0007669"/>
    <property type="project" value="TreeGrafter"/>
</dbReference>
<dbReference type="SMART" id="SM00181">
    <property type="entry name" value="EGF"/>
    <property type="match status" value="2"/>
</dbReference>
<dbReference type="SUPFAM" id="SSF57424">
    <property type="entry name" value="LDL receptor-like module"/>
    <property type="match status" value="2"/>
</dbReference>
<dbReference type="SMART" id="SM00179">
    <property type="entry name" value="EGF_CA"/>
    <property type="match status" value="1"/>
</dbReference>
<comment type="caution">
    <text evidence="12">Lacks conserved residue(s) required for the propagation of feature annotation.</text>
</comment>
<dbReference type="SMART" id="SM00192">
    <property type="entry name" value="LDLa"/>
    <property type="match status" value="2"/>
</dbReference>
<dbReference type="Gene3D" id="4.10.400.10">
    <property type="entry name" value="Low-density Lipoprotein Receptor"/>
    <property type="match status" value="2"/>
</dbReference>
<feature type="disulfide bond" evidence="12">
    <location>
        <begin position="680"/>
        <end position="695"/>
    </location>
</feature>
<dbReference type="PROSITE" id="PS51120">
    <property type="entry name" value="LDLRB"/>
    <property type="match status" value="3"/>
</dbReference>
<dbReference type="GO" id="GO:0005886">
    <property type="term" value="C:plasma membrane"/>
    <property type="evidence" value="ECO:0007669"/>
    <property type="project" value="TreeGrafter"/>
</dbReference>
<feature type="signal peptide" evidence="14">
    <location>
        <begin position="1"/>
        <end position="21"/>
    </location>
</feature>
<organism evidence="18">
    <name type="scientific">Strongyloides stercoralis</name>
    <name type="common">Threadworm</name>
    <dbReference type="NCBI Taxonomy" id="6248"/>
    <lineage>
        <taxon>Eukaryota</taxon>
        <taxon>Metazoa</taxon>
        <taxon>Ecdysozoa</taxon>
        <taxon>Nematoda</taxon>
        <taxon>Chromadorea</taxon>
        <taxon>Rhabditida</taxon>
        <taxon>Tylenchina</taxon>
        <taxon>Panagrolaimomorpha</taxon>
        <taxon>Strongyloidoidea</taxon>
        <taxon>Strongyloididae</taxon>
        <taxon>Strongyloides</taxon>
    </lineage>
</organism>
<dbReference type="InterPro" id="IPR011042">
    <property type="entry name" value="6-blade_b-propeller_TolB-like"/>
</dbReference>
<dbReference type="Proteomes" id="UP000035681">
    <property type="component" value="Unplaced"/>
</dbReference>
<feature type="repeat" description="LDL-receptor class B" evidence="13">
    <location>
        <begin position="441"/>
        <end position="484"/>
    </location>
</feature>
<feature type="domain" description="EGF-like" evidence="16">
    <location>
        <begin position="271"/>
        <end position="309"/>
    </location>
</feature>
<evidence type="ECO:0000256" key="14">
    <source>
        <dbReference type="SAM" id="SignalP"/>
    </source>
</evidence>
<feature type="domain" description="EGF-like calcium-binding" evidence="15">
    <location>
        <begin position="268"/>
        <end position="309"/>
    </location>
</feature>
<evidence type="ECO:0000256" key="5">
    <source>
        <dbReference type="ARBA" id="ARBA00022729"/>
    </source>
</evidence>
<dbReference type="PROSITE" id="PS50068">
    <property type="entry name" value="LDLRA_2"/>
    <property type="match status" value="2"/>
</dbReference>
<dbReference type="Pfam" id="PF00058">
    <property type="entry name" value="Ldl_recept_b"/>
    <property type="match status" value="2"/>
</dbReference>
<dbReference type="InterPro" id="IPR000742">
    <property type="entry name" value="EGF"/>
</dbReference>
<dbReference type="InterPro" id="IPR001881">
    <property type="entry name" value="EGF-like_Ca-bd_dom"/>
</dbReference>
<dbReference type="WBParaSite" id="SSTP_0000099900.1">
    <property type="protein sequence ID" value="SSTP_0000099900.1"/>
    <property type="gene ID" value="SSTP_0000099900"/>
</dbReference>
<evidence type="ECO:0000313" key="19">
    <source>
        <dbReference type="WBParaSite" id="TCONS_00005897.p1"/>
    </source>
</evidence>
<evidence type="ECO:0000256" key="3">
    <source>
        <dbReference type="ARBA" id="ARBA00022583"/>
    </source>
</evidence>
<keyword evidence="4" id="KW-0812">Transmembrane</keyword>
<dbReference type="GO" id="GO:0006897">
    <property type="term" value="P:endocytosis"/>
    <property type="evidence" value="ECO:0007669"/>
    <property type="project" value="UniProtKB-KW"/>
</dbReference>
<reference evidence="18" key="1">
    <citation type="submission" date="2015-08" db="UniProtKB">
        <authorList>
            <consortium name="WormBaseParasite"/>
        </authorList>
    </citation>
    <scope>IDENTIFICATION</scope>
</reference>
<dbReference type="PROSITE" id="PS01187">
    <property type="entry name" value="EGF_CA"/>
    <property type="match status" value="1"/>
</dbReference>
<dbReference type="InterPro" id="IPR002172">
    <property type="entry name" value="LDrepeatLR_classA_rpt"/>
</dbReference>
<protein>
    <submittedName>
        <fullName evidence="18 19">EGF-like domain-containing protein</fullName>
    </submittedName>
</protein>
<keyword evidence="17" id="KW-1185">Reference proteome</keyword>
<dbReference type="GO" id="GO:0042813">
    <property type="term" value="F:Wnt receptor activity"/>
    <property type="evidence" value="ECO:0007669"/>
    <property type="project" value="TreeGrafter"/>
</dbReference>
<evidence type="ECO:0000256" key="9">
    <source>
        <dbReference type="ARBA" id="ARBA00023157"/>
    </source>
</evidence>
<dbReference type="FunFam" id="2.120.10.30:FF:000241">
    <property type="entry name" value="Low-density lipoprotein receptor-related protein 6"/>
    <property type="match status" value="1"/>
</dbReference>
<dbReference type="GO" id="GO:0005509">
    <property type="term" value="F:calcium ion binding"/>
    <property type="evidence" value="ECO:0007669"/>
    <property type="project" value="InterPro"/>
</dbReference>
<feature type="repeat" description="LDL-receptor class B" evidence="13">
    <location>
        <begin position="528"/>
        <end position="570"/>
    </location>
</feature>
<dbReference type="PRINTS" id="PR00261">
    <property type="entry name" value="LDLRECEPTOR"/>
</dbReference>
<dbReference type="Gene3D" id="2.120.10.30">
    <property type="entry name" value="TolB, C-terminal domain"/>
    <property type="match status" value="1"/>
</dbReference>
<dbReference type="InterPro" id="IPR023415">
    <property type="entry name" value="LDLR_class-A_CS"/>
</dbReference>
<dbReference type="FunFam" id="2.10.25.10:FF:000119">
    <property type="entry name" value="vitamin K-dependent protein S"/>
    <property type="match status" value="1"/>
</dbReference>
<accession>A0A0K0DUT2</accession>
<dbReference type="InterPro" id="IPR050778">
    <property type="entry name" value="Cueball_EGF_LRP_Nidogen"/>
</dbReference>
<keyword evidence="5 14" id="KW-0732">Signal</keyword>
<dbReference type="WBParaSite" id="TCONS_00005897.p1">
    <property type="protein sequence ID" value="TCONS_00005897.p1"/>
    <property type="gene ID" value="XLOC_004109"/>
</dbReference>
<dbReference type="SUPFAM" id="SSF57196">
    <property type="entry name" value="EGF/Laminin"/>
    <property type="match status" value="1"/>
</dbReference>
<evidence type="ECO:0000259" key="15">
    <source>
        <dbReference type="SMART" id="SM00179"/>
    </source>
</evidence>
<evidence type="ECO:0000256" key="10">
    <source>
        <dbReference type="ARBA" id="ARBA00023170"/>
    </source>
</evidence>
<evidence type="ECO:0000256" key="6">
    <source>
        <dbReference type="ARBA" id="ARBA00022737"/>
    </source>
</evidence>
<keyword evidence="6" id="KW-0677">Repeat</keyword>
<dbReference type="Pfam" id="PF07645">
    <property type="entry name" value="EGF_CA"/>
    <property type="match status" value="1"/>
</dbReference>
<dbReference type="PANTHER" id="PTHR46513:SF13">
    <property type="entry name" value="EGF-LIKE DOMAIN-CONTAINING PROTEIN"/>
    <property type="match status" value="1"/>
</dbReference>